<keyword evidence="5" id="KW-1185">Reference proteome</keyword>
<feature type="chain" id="PRO_5009678407" description="WxL domain surface cell wall-binding" evidence="1">
    <location>
        <begin position="24"/>
        <end position="202"/>
    </location>
</feature>
<name>A0A1K2H3U3_9LACT</name>
<dbReference type="EMBL" id="JXJT01000003">
    <property type="protein sequence ID" value="PCS04379.1"/>
    <property type="molecule type" value="Genomic_DNA"/>
</dbReference>
<keyword evidence="1" id="KW-0732">Signal</keyword>
<evidence type="ECO:0000313" key="2">
    <source>
        <dbReference type="EMBL" id="PCS04379.1"/>
    </source>
</evidence>
<dbReference type="Proteomes" id="UP000218979">
    <property type="component" value="Unassembled WGS sequence"/>
</dbReference>
<evidence type="ECO:0000256" key="1">
    <source>
        <dbReference type="SAM" id="SignalP"/>
    </source>
</evidence>
<evidence type="ECO:0008006" key="6">
    <source>
        <dbReference type="Google" id="ProtNLM"/>
    </source>
</evidence>
<dbReference type="Proteomes" id="UP000185655">
    <property type="component" value="Unassembled WGS sequence"/>
</dbReference>
<dbReference type="AlphaFoldDB" id="A0A1K2H3U3"/>
<reference evidence="3 4" key="2">
    <citation type="submission" date="2016-11" db="EMBL/GenBank/DDBJ databases">
        <authorList>
            <person name="Jaros S."/>
            <person name="Januszkiewicz K."/>
            <person name="Wedrychowicz H."/>
        </authorList>
    </citation>
    <scope>NUCLEOTIDE SEQUENCE [LARGE SCALE GENOMIC DNA]</scope>
    <source>
        <strain evidence="3 4">DSM 22330</strain>
    </source>
</reference>
<reference evidence="2 5" key="1">
    <citation type="submission" date="2014-12" db="EMBL/GenBank/DDBJ databases">
        <title>Draft genome sequences of 10 type strains of Lactococcus.</title>
        <authorList>
            <person name="Sun Z."/>
            <person name="Zhong Z."/>
            <person name="Liu W."/>
            <person name="Zhang W."/>
            <person name="Zhang H."/>
        </authorList>
    </citation>
    <scope>NUCLEOTIDE SEQUENCE [LARGE SCALE GENOMIC DNA]</scope>
    <source>
        <strain evidence="2 5">DSM 22330</strain>
    </source>
</reference>
<dbReference type="EMBL" id="FPKS01000001">
    <property type="protein sequence ID" value="SFZ70210.1"/>
    <property type="molecule type" value="Genomic_DNA"/>
</dbReference>
<evidence type="ECO:0000313" key="5">
    <source>
        <dbReference type="Proteomes" id="UP000218979"/>
    </source>
</evidence>
<feature type="signal peptide" evidence="1">
    <location>
        <begin position="1"/>
        <end position="23"/>
    </location>
</feature>
<organism evidence="3 4">
    <name type="scientific">Pseudolactococcus chungangensis CAU 28 = DSM 22330</name>
    <dbReference type="NCBI Taxonomy" id="1122154"/>
    <lineage>
        <taxon>Bacteria</taxon>
        <taxon>Bacillati</taxon>
        <taxon>Bacillota</taxon>
        <taxon>Bacilli</taxon>
        <taxon>Lactobacillales</taxon>
        <taxon>Streptococcaceae</taxon>
        <taxon>Pseudolactococcus</taxon>
    </lineage>
</organism>
<accession>A0A1K2H3U3</accession>
<gene>
    <name evidence="2" type="ORF">RR45_GL001313</name>
    <name evidence="3" type="ORF">SAMN02746068_00117</name>
</gene>
<dbReference type="STRING" id="1122154.SAMN02746068_00117"/>
<evidence type="ECO:0000313" key="3">
    <source>
        <dbReference type="EMBL" id="SFZ70210.1"/>
    </source>
</evidence>
<evidence type="ECO:0000313" key="4">
    <source>
        <dbReference type="Proteomes" id="UP000185655"/>
    </source>
</evidence>
<dbReference type="OrthoDB" id="2194369at2"/>
<protein>
    <recommendedName>
        <fullName evidence="6">WxL domain surface cell wall-binding</fullName>
    </recommendedName>
</protein>
<sequence>MKKLLSTLLISSAVFGGAQAVMAQDIVGAGDADIAVNGTLGADNTDPGSTIPETDVDWINVTVPTDTIFYNKVSEPTIKAPTYDIINHSGRPVKVSVNNFADAAGTTNPTLPNDFALNLKVTGNNVTTTSTKLIEQGVLQASTNELITLANNVDQYTKNDTAVTAGTAVNNHATFTYAGSAKAVAPLKLGYTLSLKFDSIAF</sequence>
<proteinExistence type="predicted"/>
<dbReference type="RefSeq" id="WP_031365694.1">
    <property type="nucleotide sequence ID" value="NZ_FPKS01000001.1"/>
</dbReference>